<comment type="caution">
    <text evidence="2">The sequence shown here is derived from an EMBL/GenBank/DDBJ whole genome shotgun (WGS) entry which is preliminary data.</text>
</comment>
<keyword evidence="3" id="KW-1185">Reference proteome</keyword>
<dbReference type="EMBL" id="JACCBG010000001">
    <property type="protein sequence ID" value="NYD43532.1"/>
    <property type="molecule type" value="Genomic_DNA"/>
</dbReference>
<accession>A0A7Y9E9L2</accession>
<feature type="region of interest" description="Disordered" evidence="1">
    <location>
        <begin position="59"/>
        <end position="84"/>
    </location>
</feature>
<organism evidence="2 3">
    <name type="scientific">Nocardioides panaciterrulae</name>
    <dbReference type="NCBI Taxonomy" id="661492"/>
    <lineage>
        <taxon>Bacteria</taxon>
        <taxon>Bacillati</taxon>
        <taxon>Actinomycetota</taxon>
        <taxon>Actinomycetes</taxon>
        <taxon>Propionibacteriales</taxon>
        <taxon>Nocardioidaceae</taxon>
        <taxon>Nocardioides</taxon>
    </lineage>
</organism>
<sequence>MPTADLHARASPAARPPAQRLVRQPTDHGVARGALATAAPAPLVGFDDAAGQHCSIGFESLPDDSEAEAVESSEGGQIMPGEGRHHDGVRHVEVFQMSGVGAFIFGRPRPLPGHRRADRARDVDYTLIWEESDIGDTAISPEYGGRDIAPAGIRVALVSTFAEVDILYLVSGIMNSPGFRNANSIG</sequence>
<protein>
    <submittedName>
        <fullName evidence="2">Uncharacterized protein</fullName>
    </submittedName>
</protein>
<reference evidence="2 3" key="1">
    <citation type="submission" date="2020-07" db="EMBL/GenBank/DDBJ databases">
        <title>Sequencing the genomes of 1000 actinobacteria strains.</title>
        <authorList>
            <person name="Klenk H.-P."/>
        </authorList>
    </citation>
    <scope>NUCLEOTIDE SEQUENCE [LARGE SCALE GENOMIC DNA]</scope>
    <source>
        <strain evidence="2 3">DSM 21350</strain>
    </source>
</reference>
<evidence type="ECO:0000313" key="2">
    <source>
        <dbReference type="EMBL" id="NYD43532.1"/>
    </source>
</evidence>
<dbReference type="Proteomes" id="UP000535511">
    <property type="component" value="Unassembled WGS sequence"/>
</dbReference>
<feature type="compositionally biased region" description="Low complexity" evidence="1">
    <location>
        <begin position="9"/>
        <end position="20"/>
    </location>
</feature>
<evidence type="ECO:0000313" key="3">
    <source>
        <dbReference type="Proteomes" id="UP000535511"/>
    </source>
</evidence>
<evidence type="ECO:0000256" key="1">
    <source>
        <dbReference type="SAM" id="MobiDB-lite"/>
    </source>
</evidence>
<feature type="region of interest" description="Disordered" evidence="1">
    <location>
        <begin position="1"/>
        <end position="28"/>
    </location>
</feature>
<gene>
    <name evidence="2" type="ORF">BJZ21_003615</name>
</gene>
<proteinExistence type="predicted"/>
<name>A0A7Y9E9L2_9ACTN</name>
<dbReference type="AlphaFoldDB" id="A0A7Y9E9L2"/>
<feature type="compositionally biased region" description="Acidic residues" evidence="1">
    <location>
        <begin position="61"/>
        <end position="71"/>
    </location>
</feature>